<protein>
    <submittedName>
        <fullName evidence="1">Uncharacterized protein</fullName>
    </submittedName>
</protein>
<dbReference type="Proteomes" id="UP001489719">
    <property type="component" value="Unassembled WGS sequence"/>
</dbReference>
<reference evidence="2" key="1">
    <citation type="journal article" date="2024" name="Front. Bioeng. Biotechnol.">
        <title>Genome-scale model development and genomic sequencing of the oleaginous clade Lipomyces.</title>
        <authorList>
            <person name="Czajka J.J."/>
            <person name="Han Y."/>
            <person name="Kim J."/>
            <person name="Mondo S.J."/>
            <person name="Hofstad B.A."/>
            <person name="Robles A."/>
            <person name="Haridas S."/>
            <person name="Riley R."/>
            <person name="LaButti K."/>
            <person name="Pangilinan J."/>
            <person name="Andreopoulos W."/>
            <person name="Lipzen A."/>
            <person name="Yan J."/>
            <person name="Wang M."/>
            <person name="Ng V."/>
            <person name="Grigoriev I.V."/>
            <person name="Spatafora J.W."/>
            <person name="Magnuson J.K."/>
            <person name="Baker S.E."/>
            <person name="Pomraning K.R."/>
        </authorList>
    </citation>
    <scope>NUCLEOTIDE SEQUENCE [LARGE SCALE GENOMIC DNA]</scope>
    <source>
        <strain evidence="2">CBS 10300</strain>
    </source>
</reference>
<keyword evidence="2" id="KW-1185">Reference proteome</keyword>
<sequence length="787" mass="85929">MAPRRYWDGLVNTLSFYPPNTPPPAFSSTQPPQPQPPDFPILPLSLQPVGWADLHPREFPLDPPPGFPNNNGLTPYLTARSRLSQVWINRWTIICALVLAKLLLSSNSLNSGLESARSGAYTACEKVEVAGSALVSVPYYMSGGTNELLAMGVEASVDALIATLDLLIVGIEEIVVFVVNLVTGTYVCLITMAVTGSVATVLNGTEAIISWVNETIGALGQEINSEIDSFNSALANVQAAVEKVGSFFTGSSALDWPTLSIPEISELENLSIPSSINQKLVELEANLPDFADVQNATSNAIRYPFETLRDVINSSFSDYTFNRSLLPVPSKDTLTFCSDDPAIQNFFDDLTSLVHTLVKVAVIVLVVLAILAMLPMGYLEIRQWRRLRQRVYILTRSLRRTDKHLDPIDSFNVATSPLSAYFGLYVTRPISSMRNKVIVRWLIEYVTYPPALLVLSLGVASLAAAIAQLYILHQIQSKTPALASTVGQLTDVVVTKLQSKAVEWANGTNTALVNTEAGLNDDLFGWVWDATSSVNNTLNTFVDDMTTALNTAFGDTPLYTPVKDVLDCLVTLKVKGIQSGLTWVHDNAYISLPRVNGDIIGSVLLSATNSTSGAGNSTIRATKSSPNATMSSLQDSALTDDAIASLSNETSASVLSALQKLEDAYSKGISIELYFAGGLILLWGLVVLLGALRCAAVKYGDFKAFRKAKADEEIRHAPPEVDPTQFEHVVVPRPVEVRGRRTQTPEWVRDVFAEGLRDDMREERETCSKDDEIFVDKWDHFEKSHHV</sequence>
<evidence type="ECO:0000313" key="2">
    <source>
        <dbReference type="Proteomes" id="UP001489719"/>
    </source>
</evidence>
<dbReference type="EMBL" id="MU970054">
    <property type="protein sequence ID" value="KAK9324058.1"/>
    <property type="molecule type" value="Genomic_DNA"/>
</dbReference>
<organism evidence="1 2">
    <name type="scientific">Lipomyces orientalis</name>
    <dbReference type="NCBI Taxonomy" id="1233043"/>
    <lineage>
        <taxon>Eukaryota</taxon>
        <taxon>Fungi</taxon>
        <taxon>Dikarya</taxon>
        <taxon>Ascomycota</taxon>
        <taxon>Saccharomycotina</taxon>
        <taxon>Lipomycetes</taxon>
        <taxon>Lipomycetales</taxon>
        <taxon>Lipomycetaceae</taxon>
        <taxon>Lipomyces</taxon>
    </lineage>
</organism>
<accession>A0ACC3TSC6</accession>
<comment type="caution">
    <text evidence="1">The sequence shown here is derived from an EMBL/GenBank/DDBJ whole genome shotgun (WGS) entry which is preliminary data.</text>
</comment>
<evidence type="ECO:0000313" key="1">
    <source>
        <dbReference type="EMBL" id="KAK9324058.1"/>
    </source>
</evidence>
<proteinExistence type="predicted"/>
<name>A0ACC3TSC6_9ASCO</name>
<gene>
    <name evidence="1" type="ORF">V1517DRAFT_318628</name>
</gene>